<dbReference type="SMART" id="SM00382">
    <property type="entry name" value="AAA"/>
    <property type="match status" value="2"/>
</dbReference>
<evidence type="ECO:0000256" key="3">
    <source>
        <dbReference type="ARBA" id="ARBA00022597"/>
    </source>
</evidence>
<evidence type="ECO:0000256" key="6">
    <source>
        <dbReference type="ARBA" id="ARBA00022840"/>
    </source>
</evidence>
<evidence type="ECO:0000259" key="9">
    <source>
        <dbReference type="PROSITE" id="PS50893"/>
    </source>
</evidence>
<keyword evidence="1" id="KW-0813">Transport</keyword>
<keyword evidence="3" id="KW-0762">Sugar transport</keyword>
<dbReference type="AlphaFoldDB" id="A0A1H6EB06"/>
<dbReference type="PROSITE" id="PS00211">
    <property type="entry name" value="ABC_TRANSPORTER_1"/>
    <property type="match status" value="2"/>
</dbReference>
<dbReference type="CDD" id="cd03215">
    <property type="entry name" value="ABC_Carb_Monos_II"/>
    <property type="match status" value="1"/>
</dbReference>
<dbReference type="InterPro" id="IPR017871">
    <property type="entry name" value="ABC_transporter-like_CS"/>
</dbReference>
<sequence length="501" mass="53225">MTSQAPAIAVRNVSKSFSGVVAVQDVSFTVAGGEVVALAGENGAGKSTVKNIIGGILRPDAGRVEFGGTVPAAGTRGAKHSGVATVHQETSLFPDLTVAENILIERLRTGRSPVVRPRRLRRIVAPLLQRVGARFGPDTAVRDLAAGQRQLVEIAKALAADPRAVVFDEPTASLNLDERELVMQIVEQLRDDGVAVLYISHYLEEIARLGGRVVVMRDGHVVGDRPTGELDRAAIELLMVGHELAQGYPALPQPRPDVMLSVRNLDDNARVHGISFDIAQGEIFGLAGLMGSGRTEVARAVFGLGGNAGQIEVDGKSLRRGDVRAAIAAGMAFVTEDRAHEGLFLDRPIRESLSNVVLGSVSVSRWGGWLRRGAERRLTRELAAKVRLVARGGLESGGRSLSGGNQQKIVIGKWLAGRPRLIILDEPTRGIDVGAKAEIHRLLIDLAQAGSAILLISSEMEEVLGLSHRVGVMHDGRLAGVLDRSQATQEAVIRLATGGGR</sequence>
<dbReference type="CDD" id="cd03216">
    <property type="entry name" value="ABC_Carb_Monos_I"/>
    <property type="match status" value="1"/>
</dbReference>
<organism evidence="10 11">
    <name type="scientific">Actinacidiphila yanglinensis</name>
    <dbReference type="NCBI Taxonomy" id="310779"/>
    <lineage>
        <taxon>Bacteria</taxon>
        <taxon>Bacillati</taxon>
        <taxon>Actinomycetota</taxon>
        <taxon>Actinomycetes</taxon>
        <taxon>Kitasatosporales</taxon>
        <taxon>Streptomycetaceae</taxon>
        <taxon>Actinacidiphila</taxon>
    </lineage>
</organism>
<proteinExistence type="predicted"/>
<evidence type="ECO:0000313" key="11">
    <source>
        <dbReference type="Proteomes" id="UP000236754"/>
    </source>
</evidence>
<evidence type="ECO:0000256" key="4">
    <source>
        <dbReference type="ARBA" id="ARBA00022737"/>
    </source>
</evidence>
<dbReference type="InterPro" id="IPR003593">
    <property type="entry name" value="AAA+_ATPase"/>
</dbReference>
<dbReference type="GO" id="GO:0016887">
    <property type="term" value="F:ATP hydrolysis activity"/>
    <property type="evidence" value="ECO:0007669"/>
    <property type="project" value="InterPro"/>
</dbReference>
<dbReference type="GO" id="GO:0005524">
    <property type="term" value="F:ATP binding"/>
    <property type="evidence" value="ECO:0007669"/>
    <property type="project" value="UniProtKB-KW"/>
</dbReference>
<dbReference type="InterPro" id="IPR003439">
    <property type="entry name" value="ABC_transporter-like_ATP-bd"/>
</dbReference>
<dbReference type="EMBL" id="FNVU01000031">
    <property type="protein sequence ID" value="SEG94970.1"/>
    <property type="molecule type" value="Genomic_DNA"/>
</dbReference>
<keyword evidence="8" id="KW-0472">Membrane</keyword>
<dbReference type="InterPro" id="IPR027417">
    <property type="entry name" value="P-loop_NTPase"/>
</dbReference>
<evidence type="ECO:0000313" key="10">
    <source>
        <dbReference type="EMBL" id="SEG94970.1"/>
    </source>
</evidence>
<dbReference type="Proteomes" id="UP000236754">
    <property type="component" value="Unassembled WGS sequence"/>
</dbReference>
<dbReference type="InterPro" id="IPR050107">
    <property type="entry name" value="ABC_carbohydrate_import_ATPase"/>
</dbReference>
<protein>
    <submittedName>
        <fullName evidence="10">Ribose transport system ATP-binding protein</fullName>
    </submittedName>
</protein>
<evidence type="ECO:0000256" key="2">
    <source>
        <dbReference type="ARBA" id="ARBA00022475"/>
    </source>
</evidence>
<dbReference type="PANTHER" id="PTHR43790:SF3">
    <property type="entry name" value="D-ALLOSE IMPORT ATP-BINDING PROTEIN ALSA-RELATED"/>
    <property type="match status" value="1"/>
</dbReference>
<evidence type="ECO:0000256" key="8">
    <source>
        <dbReference type="ARBA" id="ARBA00023136"/>
    </source>
</evidence>
<feature type="domain" description="ABC transporter" evidence="9">
    <location>
        <begin position="8"/>
        <end position="243"/>
    </location>
</feature>
<keyword evidence="4" id="KW-0677">Repeat</keyword>
<evidence type="ECO:0000256" key="7">
    <source>
        <dbReference type="ARBA" id="ARBA00022967"/>
    </source>
</evidence>
<dbReference type="SUPFAM" id="SSF52540">
    <property type="entry name" value="P-loop containing nucleoside triphosphate hydrolases"/>
    <property type="match status" value="2"/>
</dbReference>
<dbReference type="PROSITE" id="PS50893">
    <property type="entry name" value="ABC_TRANSPORTER_2"/>
    <property type="match status" value="2"/>
</dbReference>
<keyword evidence="6 10" id="KW-0067">ATP-binding</keyword>
<gene>
    <name evidence="10" type="ORF">SAMN05216223_13185</name>
</gene>
<keyword evidence="11" id="KW-1185">Reference proteome</keyword>
<reference evidence="10 11" key="1">
    <citation type="submission" date="2016-10" db="EMBL/GenBank/DDBJ databases">
        <authorList>
            <person name="de Groot N.N."/>
        </authorList>
    </citation>
    <scope>NUCLEOTIDE SEQUENCE [LARGE SCALE GENOMIC DNA]</scope>
    <source>
        <strain evidence="10 11">CGMCC 4.2023</strain>
    </source>
</reference>
<name>A0A1H6EB06_9ACTN</name>
<accession>A0A1H6EB06</accession>
<keyword evidence="7" id="KW-1278">Translocase</keyword>
<keyword evidence="2" id="KW-1003">Cell membrane</keyword>
<evidence type="ECO:0000256" key="1">
    <source>
        <dbReference type="ARBA" id="ARBA00022448"/>
    </source>
</evidence>
<dbReference type="PANTHER" id="PTHR43790">
    <property type="entry name" value="CARBOHYDRATE TRANSPORT ATP-BINDING PROTEIN MG119-RELATED"/>
    <property type="match status" value="1"/>
</dbReference>
<keyword evidence="5" id="KW-0547">Nucleotide-binding</keyword>
<evidence type="ECO:0000256" key="5">
    <source>
        <dbReference type="ARBA" id="ARBA00022741"/>
    </source>
</evidence>
<feature type="domain" description="ABC transporter" evidence="9">
    <location>
        <begin position="253"/>
        <end position="500"/>
    </location>
</feature>
<dbReference type="Gene3D" id="3.40.50.300">
    <property type="entry name" value="P-loop containing nucleotide triphosphate hydrolases"/>
    <property type="match status" value="2"/>
</dbReference>
<dbReference type="Pfam" id="PF00005">
    <property type="entry name" value="ABC_tran"/>
    <property type="match status" value="2"/>
</dbReference>